<sequence length="152" mass="16494">MNIVIGYDAHENSRAALVFGASLARMLHSQIRVVHVVDIGDLPLDPDEPEYEIEIGEHLEEHRRIVAELLGRDADDWSYATGHGNTAHILAREAESCDAAMIVVGRPHHGVGAMLEHALSGAVSRKLMNRSTFPIVVVPEGQPPLAVPGTRS</sequence>
<dbReference type="Proteomes" id="UP000550729">
    <property type="component" value="Unassembled WGS sequence"/>
</dbReference>
<proteinExistence type="inferred from homology"/>
<dbReference type="AlphaFoldDB" id="A0A848L0R4"/>
<dbReference type="SUPFAM" id="SSF52402">
    <property type="entry name" value="Adenine nucleotide alpha hydrolases-like"/>
    <property type="match status" value="1"/>
</dbReference>
<feature type="domain" description="UspA" evidence="2">
    <location>
        <begin position="2"/>
        <end position="139"/>
    </location>
</feature>
<dbReference type="EMBL" id="JABBNB010000036">
    <property type="protein sequence ID" value="NMO04484.1"/>
    <property type="molecule type" value="Genomic_DNA"/>
</dbReference>
<accession>A0A848L0R4</accession>
<comment type="caution">
    <text evidence="3">The sequence shown here is derived from an EMBL/GenBank/DDBJ whole genome shotgun (WGS) entry which is preliminary data.</text>
</comment>
<reference evidence="3 4" key="1">
    <citation type="submission" date="2020-04" db="EMBL/GenBank/DDBJ databases">
        <title>Gordonia sp. nov. TBRC 11910.</title>
        <authorList>
            <person name="Suriyachadkun C."/>
        </authorList>
    </citation>
    <scope>NUCLEOTIDE SEQUENCE [LARGE SCALE GENOMIC DNA]</scope>
    <source>
        <strain evidence="3 4">TBRC 11910</strain>
    </source>
</reference>
<evidence type="ECO:0000259" key="2">
    <source>
        <dbReference type="Pfam" id="PF00582"/>
    </source>
</evidence>
<protein>
    <submittedName>
        <fullName evidence="3">Universal stress protein</fullName>
    </submittedName>
</protein>
<gene>
    <name evidence="3" type="ORF">HH308_25015</name>
</gene>
<evidence type="ECO:0000313" key="4">
    <source>
        <dbReference type="Proteomes" id="UP000550729"/>
    </source>
</evidence>
<keyword evidence="4" id="KW-1185">Reference proteome</keyword>
<evidence type="ECO:0000313" key="3">
    <source>
        <dbReference type="EMBL" id="NMO04484.1"/>
    </source>
</evidence>
<dbReference type="Gene3D" id="3.40.50.12370">
    <property type="match status" value="1"/>
</dbReference>
<dbReference type="PANTHER" id="PTHR46268">
    <property type="entry name" value="STRESS RESPONSE PROTEIN NHAX"/>
    <property type="match status" value="1"/>
</dbReference>
<comment type="similarity">
    <text evidence="1">Belongs to the universal stress protein A family.</text>
</comment>
<dbReference type="CDD" id="cd00293">
    <property type="entry name" value="USP-like"/>
    <property type="match status" value="1"/>
</dbReference>
<organism evidence="3 4">
    <name type="scientific">Gordonia asplenii</name>
    <dbReference type="NCBI Taxonomy" id="2725283"/>
    <lineage>
        <taxon>Bacteria</taxon>
        <taxon>Bacillati</taxon>
        <taxon>Actinomycetota</taxon>
        <taxon>Actinomycetes</taxon>
        <taxon>Mycobacteriales</taxon>
        <taxon>Gordoniaceae</taxon>
        <taxon>Gordonia</taxon>
    </lineage>
</organism>
<dbReference type="InterPro" id="IPR006016">
    <property type="entry name" value="UspA"/>
</dbReference>
<evidence type="ECO:0000256" key="1">
    <source>
        <dbReference type="ARBA" id="ARBA00008791"/>
    </source>
</evidence>
<name>A0A848L0R4_9ACTN</name>
<dbReference type="RefSeq" id="WP_170196990.1">
    <property type="nucleotide sequence ID" value="NZ_JABBNB010000036.1"/>
</dbReference>
<dbReference type="PANTHER" id="PTHR46268:SF15">
    <property type="entry name" value="UNIVERSAL STRESS PROTEIN HP_0031"/>
    <property type="match status" value="1"/>
</dbReference>
<dbReference type="Pfam" id="PF00582">
    <property type="entry name" value="Usp"/>
    <property type="match status" value="1"/>
</dbReference>